<evidence type="ECO:0000256" key="1">
    <source>
        <dbReference type="ARBA" id="ARBA00007469"/>
    </source>
</evidence>
<dbReference type="InterPro" id="IPR036430">
    <property type="entry name" value="RNase_T2-like_sf"/>
</dbReference>
<dbReference type="EMBL" id="UYYA01003903">
    <property type="protein sequence ID" value="VDM57482.1"/>
    <property type="molecule type" value="Genomic_DNA"/>
</dbReference>
<evidence type="ECO:0000313" key="3">
    <source>
        <dbReference type="EMBL" id="VDM57482.1"/>
    </source>
</evidence>
<dbReference type="GO" id="GO:0005576">
    <property type="term" value="C:extracellular region"/>
    <property type="evidence" value="ECO:0007669"/>
    <property type="project" value="TreeGrafter"/>
</dbReference>
<dbReference type="InterPro" id="IPR018188">
    <property type="entry name" value="RNase_T2_His_AS_1"/>
</dbReference>
<reference evidence="5" key="1">
    <citation type="submission" date="2016-04" db="UniProtKB">
        <authorList>
            <consortium name="WormBaseParasite"/>
        </authorList>
    </citation>
    <scope>IDENTIFICATION</scope>
</reference>
<keyword evidence="4" id="KW-1185">Reference proteome</keyword>
<sequence>MLTRIHAPAVCRADDESVPDSCEIPDGSPDWSIHGLWPNYKNGSYPQFCDGVPKKFDGKLIEPIERRLSKAWPNLYPTKSARSLWKHEWEKHGTCSQNLRNLSSELLYFNVDKALGIDQSLSGVPSVILGGLEAWFFNLKVRIALNHEFKIGNMRSIIAKKYGYGNVFELQM</sequence>
<dbReference type="OrthoDB" id="435754at2759"/>
<dbReference type="STRING" id="334426.A0A158PH10"/>
<dbReference type="Gene3D" id="3.90.730.10">
    <property type="entry name" value="Ribonuclease T2-like"/>
    <property type="match status" value="1"/>
</dbReference>
<name>A0A158PH10_ANGCS</name>
<dbReference type="SUPFAM" id="SSF55895">
    <property type="entry name" value="Ribonuclease Rh-like"/>
    <property type="match status" value="1"/>
</dbReference>
<dbReference type="GO" id="GO:0003723">
    <property type="term" value="F:RNA binding"/>
    <property type="evidence" value="ECO:0007669"/>
    <property type="project" value="InterPro"/>
</dbReference>
<dbReference type="GO" id="GO:0006401">
    <property type="term" value="P:RNA catabolic process"/>
    <property type="evidence" value="ECO:0007669"/>
    <property type="project" value="TreeGrafter"/>
</dbReference>
<gene>
    <name evidence="3" type="ORF">ACOC_LOCUS5897</name>
</gene>
<dbReference type="InterPro" id="IPR033130">
    <property type="entry name" value="RNase_T2_His_AS_2"/>
</dbReference>
<dbReference type="PANTHER" id="PTHR11240:SF22">
    <property type="entry name" value="RIBONUCLEASE T2"/>
    <property type="match status" value="1"/>
</dbReference>
<evidence type="ECO:0000256" key="2">
    <source>
        <dbReference type="RuleBase" id="RU004328"/>
    </source>
</evidence>
<dbReference type="AlphaFoldDB" id="A0A158PH10"/>
<dbReference type="WBParaSite" id="ACOC_0000589601-mRNA-1">
    <property type="protein sequence ID" value="ACOC_0000589601-mRNA-1"/>
    <property type="gene ID" value="ACOC_0000589601"/>
</dbReference>
<dbReference type="Pfam" id="PF00445">
    <property type="entry name" value="Ribonuclease_T2"/>
    <property type="match status" value="1"/>
</dbReference>
<comment type="similarity">
    <text evidence="1 2">Belongs to the RNase T2 family.</text>
</comment>
<proteinExistence type="inferred from homology"/>
<dbReference type="Proteomes" id="UP000267027">
    <property type="component" value="Unassembled WGS sequence"/>
</dbReference>
<dbReference type="InterPro" id="IPR001568">
    <property type="entry name" value="RNase_T2-like"/>
</dbReference>
<evidence type="ECO:0000313" key="5">
    <source>
        <dbReference type="WBParaSite" id="ACOC_0000589601-mRNA-1"/>
    </source>
</evidence>
<reference evidence="3 4" key="2">
    <citation type="submission" date="2018-11" db="EMBL/GenBank/DDBJ databases">
        <authorList>
            <consortium name="Pathogen Informatics"/>
        </authorList>
    </citation>
    <scope>NUCLEOTIDE SEQUENCE [LARGE SCALE GENOMIC DNA]</scope>
    <source>
        <strain evidence="3 4">Costa Rica</strain>
    </source>
</reference>
<dbReference type="GO" id="GO:0033897">
    <property type="term" value="F:ribonuclease T2 activity"/>
    <property type="evidence" value="ECO:0007669"/>
    <property type="project" value="InterPro"/>
</dbReference>
<dbReference type="PROSITE" id="PS00531">
    <property type="entry name" value="RNASE_T2_2"/>
    <property type="match status" value="1"/>
</dbReference>
<accession>A0A158PH10</accession>
<evidence type="ECO:0000313" key="4">
    <source>
        <dbReference type="Proteomes" id="UP000267027"/>
    </source>
</evidence>
<organism evidence="5">
    <name type="scientific">Angiostrongylus costaricensis</name>
    <name type="common">Nematode worm</name>
    <dbReference type="NCBI Taxonomy" id="334426"/>
    <lineage>
        <taxon>Eukaryota</taxon>
        <taxon>Metazoa</taxon>
        <taxon>Ecdysozoa</taxon>
        <taxon>Nematoda</taxon>
        <taxon>Chromadorea</taxon>
        <taxon>Rhabditida</taxon>
        <taxon>Rhabditina</taxon>
        <taxon>Rhabditomorpha</taxon>
        <taxon>Strongyloidea</taxon>
        <taxon>Metastrongylidae</taxon>
        <taxon>Angiostrongylus</taxon>
    </lineage>
</organism>
<dbReference type="PROSITE" id="PS00530">
    <property type="entry name" value="RNASE_T2_1"/>
    <property type="match status" value="1"/>
</dbReference>
<protein>
    <submittedName>
        <fullName evidence="5">Ribonuclease T(2)</fullName>
    </submittedName>
</protein>
<dbReference type="PANTHER" id="PTHR11240">
    <property type="entry name" value="RIBONUCLEASE T2"/>
    <property type="match status" value="1"/>
</dbReference>